<organism evidence="1 2">
    <name type="scientific">Caerostris extrusa</name>
    <name type="common">Bark spider</name>
    <name type="synonym">Caerostris bankana</name>
    <dbReference type="NCBI Taxonomy" id="172846"/>
    <lineage>
        <taxon>Eukaryota</taxon>
        <taxon>Metazoa</taxon>
        <taxon>Ecdysozoa</taxon>
        <taxon>Arthropoda</taxon>
        <taxon>Chelicerata</taxon>
        <taxon>Arachnida</taxon>
        <taxon>Araneae</taxon>
        <taxon>Araneomorphae</taxon>
        <taxon>Entelegynae</taxon>
        <taxon>Araneoidea</taxon>
        <taxon>Araneidae</taxon>
        <taxon>Caerostris</taxon>
    </lineage>
</organism>
<evidence type="ECO:0000313" key="2">
    <source>
        <dbReference type="Proteomes" id="UP001054945"/>
    </source>
</evidence>
<evidence type="ECO:0008006" key="3">
    <source>
        <dbReference type="Google" id="ProtNLM"/>
    </source>
</evidence>
<gene>
    <name evidence="1" type="ORF">CEXT_240671</name>
</gene>
<protein>
    <recommendedName>
        <fullName evidence="3">RNase H type-1 domain-containing protein</fullName>
    </recommendedName>
</protein>
<dbReference type="AlphaFoldDB" id="A0AAV4PBY9"/>
<proteinExistence type="predicted"/>
<evidence type="ECO:0000313" key="1">
    <source>
        <dbReference type="EMBL" id="GIX93513.1"/>
    </source>
</evidence>
<accession>A0AAV4PBY9</accession>
<keyword evidence="2" id="KW-1185">Reference proteome</keyword>
<dbReference type="EMBL" id="BPLR01004258">
    <property type="protein sequence ID" value="GIX93513.1"/>
    <property type="molecule type" value="Genomic_DNA"/>
</dbReference>
<reference evidence="1 2" key="1">
    <citation type="submission" date="2021-06" db="EMBL/GenBank/DDBJ databases">
        <title>Caerostris extrusa draft genome.</title>
        <authorList>
            <person name="Kono N."/>
            <person name="Arakawa K."/>
        </authorList>
    </citation>
    <scope>NUCLEOTIDE SEQUENCE [LARGE SCALE GENOMIC DNA]</scope>
</reference>
<dbReference type="Proteomes" id="UP001054945">
    <property type="component" value="Unassembled WGS sequence"/>
</dbReference>
<comment type="caution">
    <text evidence="1">The sequence shown here is derived from an EMBL/GenBank/DDBJ whole genome shotgun (WGS) entry which is preliminary data.</text>
</comment>
<sequence>MTVGDRTGASMLKEISVLSQRQYIHIQWILSQAVLRGNEEADSLEKSATLELMIDHHALTFSEIFTLRKIAANKLWADTSERNLELLLLLKATDKYRLPSFSLPLVIFDASSSTIMSKISLLFPK</sequence>
<name>A0AAV4PBY9_CAEEX</name>